<dbReference type="Pfam" id="PF13637">
    <property type="entry name" value="Ank_4"/>
    <property type="match status" value="1"/>
</dbReference>
<dbReference type="Proteomes" id="UP001249851">
    <property type="component" value="Unassembled WGS sequence"/>
</dbReference>
<accession>A0AAD9QS28</accession>
<feature type="repeat" description="ANK" evidence="3">
    <location>
        <begin position="166"/>
        <end position="198"/>
    </location>
</feature>
<name>A0AAD9QS28_ACRCE</name>
<sequence>MSLRDIESALASNLSLYSSHTVSRGKDFVELCDDDVLSSLPKTASGKSEDLVNPPVSLRSVNFNLPPLHEAAERGDSKAVSRLLADKNVDVNEKAGGHRAQRTALHRAAGYGHLSVVQLLIEAGADPMKCSSVHRTSLHEACTGGHSNVVKYLLQHVTDLDLADLNGQTAAHLAAFHGEAECLRSLESKGSNITLEDKLGRSPAHLAAMKNHPSVLRCILQSNVEINSVDDQGCTPAHYAAIAGGLESLKVLAYNDIDVNSRDVSGCVPAHYAAAHDHSSCLEFLLGSGLTRLDVRDKTGRSLLHLAAQHGAKECVHWLLQKRASPNIRDGSGATPSHLAALGAHLQSLSCLIKHGADLDSQTGRGELPIDFAKRTGNPNSFLKAVGGEVPCKFCVSRQQRIEYDLTHQPTPVEKHIIKQESEIFVTPKESQDSAPKMSHVRSSRSAAKTVKTSSTTNPNLPKRDLATKYFGEHLYSLPVGVIGQETVVRSEKSRRKR</sequence>
<dbReference type="EMBL" id="JARQWQ010000018">
    <property type="protein sequence ID" value="KAK2566076.1"/>
    <property type="molecule type" value="Genomic_DNA"/>
</dbReference>
<comment type="caution">
    <text evidence="5">The sequence shown here is derived from an EMBL/GenBank/DDBJ whole genome shotgun (WGS) entry which is preliminary data.</text>
</comment>
<gene>
    <name evidence="5" type="ORF">P5673_010411</name>
</gene>
<dbReference type="SMART" id="SM00248">
    <property type="entry name" value="ANK"/>
    <property type="match status" value="9"/>
</dbReference>
<feature type="repeat" description="ANK" evidence="3">
    <location>
        <begin position="199"/>
        <end position="231"/>
    </location>
</feature>
<feature type="repeat" description="ANK" evidence="3">
    <location>
        <begin position="232"/>
        <end position="264"/>
    </location>
</feature>
<reference evidence="5" key="1">
    <citation type="journal article" date="2023" name="G3 (Bethesda)">
        <title>Whole genome assembly and annotation of the endangered Caribbean coral Acropora cervicornis.</title>
        <authorList>
            <person name="Selwyn J.D."/>
            <person name="Vollmer S.V."/>
        </authorList>
    </citation>
    <scope>NUCLEOTIDE SEQUENCE</scope>
    <source>
        <strain evidence="5">K2</strain>
    </source>
</reference>
<feature type="repeat" description="ANK" evidence="3">
    <location>
        <begin position="133"/>
        <end position="165"/>
    </location>
</feature>
<dbReference type="AlphaFoldDB" id="A0AAD9QS28"/>
<dbReference type="PANTHER" id="PTHR24171">
    <property type="entry name" value="ANKYRIN REPEAT DOMAIN-CONTAINING PROTEIN 39-RELATED"/>
    <property type="match status" value="1"/>
</dbReference>
<evidence type="ECO:0000256" key="2">
    <source>
        <dbReference type="ARBA" id="ARBA00023043"/>
    </source>
</evidence>
<evidence type="ECO:0000256" key="4">
    <source>
        <dbReference type="SAM" id="MobiDB-lite"/>
    </source>
</evidence>
<feature type="repeat" description="ANK" evidence="3">
    <location>
        <begin position="100"/>
        <end position="132"/>
    </location>
</feature>
<feature type="repeat" description="ANK" evidence="3">
    <location>
        <begin position="332"/>
        <end position="364"/>
    </location>
</feature>
<evidence type="ECO:0000313" key="5">
    <source>
        <dbReference type="EMBL" id="KAK2566076.1"/>
    </source>
</evidence>
<proteinExistence type="predicted"/>
<evidence type="ECO:0000313" key="6">
    <source>
        <dbReference type="Proteomes" id="UP001249851"/>
    </source>
</evidence>
<keyword evidence="6" id="KW-1185">Reference proteome</keyword>
<dbReference type="Gene3D" id="1.25.40.20">
    <property type="entry name" value="Ankyrin repeat-containing domain"/>
    <property type="match status" value="1"/>
</dbReference>
<reference evidence="5" key="2">
    <citation type="journal article" date="2023" name="Science">
        <title>Genomic signatures of disease resistance in endangered staghorn corals.</title>
        <authorList>
            <person name="Vollmer S.V."/>
            <person name="Selwyn J.D."/>
            <person name="Despard B.A."/>
            <person name="Roesel C.L."/>
        </authorList>
    </citation>
    <scope>NUCLEOTIDE SEQUENCE</scope>
    <source>
        <strain evidence="5">K2</strain>
    </source>
</reference>
<dbReference type="PROSITE" id="PS50088">
    <property type="entry name" value="ANK_REPEAT"/>
    <property type="match status" value="8"/>
</dbReference>
<keyword evidence="2 3" id="KW-0040">ANK repeat</keyword>
<evidence type="ECO:0000256" key="1">
    <source>
        <dbReference type="ARBA" id="ARBA00022737"/>
    </source>
</evidence>
<dbReference type="InterPro" id="IPR036770">
    <property type="entry name" value="Ankyrin_rpt-contain_sf"/>
</dbReference>
<feature type="repeat" description="ANK" evidence="3">
    <location>
        <begin position="299"/>
        <end position="331"/>
    </location>
</feature>
<protein>
    <submittedName>
        <fullName evidence="5">Ankyrin-3</fullName>
    </submittedName>
</protein>
<keyword evidence="1" id="KW-0677">Repeat</keyword>
<dbReference type="Pfam" id="PF12796">
    <property type="entry name" value="Ank_2"/>
    <property type="match status" value="3"/>
</dbReference>
<evidence type="ECO:0000256" key="3">
    <source>
        <dbReference type="PROSITE-ProRule" id="PRU00023"/>
    </source>
</evidence>
<dbReference type="PROSITE" id="PS50297">
    <property type="entry name" value="ANK_REP_REGION"/>
    <property type="match status" value="7"/>
</dbReference>
<organism evidence="5 6">
    <name type="scientific">Acropora cervicornis</name>
    <name type="common">Staghorn coral</name>
    <dbReference type="NCBI Taxonomy" id="6130"/>
    <lineage>
        <taxon>Eukaryota</taxon>
        <taxon>Metazoa</taxon>
        <taxon>Cnidaria</taxon>
        <taxon>Anthozoa</taxon>
        <taxon>Hexacorallia</taxon>
        <taxon>Scleractinia</taxon>
        <taxon>Astrocoeniina</taxon>
        <taxon>Acroporidae</taxon>
        <taxon>Acropora</taxon>
    </lineage>
</organism>
<feature type="region of interest" description="Disordered" evidence="4">
    <location>
        <begin position="428"/>
        <end position="464"/>
    </location>
</feature>
<feature type="compositionally biased region" description="Low complexity" evidence="4">
    <location>
        <begin position="444"/>
        <end position="457"/>
    </location>
</feature>
<dbReference type="Pfam" id="PF00023">
    <property type="entry name" value="Ank"/>
    <property type="match status" value="1"/>
</dbReference>
<dbReference type="PANTHER" id="PTHR24171:SF9">
    <property type="entry name" value="ANKYRIN REPEAT DOMAIN-CONTAINING PROTEIN 39"/>
    <property type="match status" value="1"/>
</dbReference>
<dbReference type="SUPFAM" id="SSF48403">
    <property type="entry name" value="Ankyrin repeat"/>
    <property type="match status" value="1"/>
</dbReference>
<feature type="repeat" description="ANK" evidence="3">
    <location>
        <begin position="63"/>
        <end position="96"/>
    </location>
</feature>
<dbReference type="InterPro" id="IPR002110">
    <property type="entry name" value="Ankyrin_rpt"/>
</dbReference>